<dbReference type="PROSITE" id="PS00061">
    <property type="entry name" value="ADH_SHORT"/>
    <property type="match status" value="1"/>
</dbReference>
<dbReference type="InterPro" id="IPR020904">
    <property type="entry name" value="Sc_DH/Rdtase_CS"/>
</dbReference>
<sequence>MSEEKIDSQSPKEDYVMPDNSEKTEREPKIENDEYKGSGKLKGHNTIVTGSDSGIGLAVAIAFAKEGANVALVDLEDNDDLRSAQKRIESFGVNCLAFAGDVGDEVFTRLTLKEVSEAWGNIHTLVNNAAEQHPKESILEIDAAQLDRTFRTNIFSIIYWSREVLPYLAEGGTIINSSSVTAYEGSPQLLDYSATKGAIVSFTRSLSQNQEILDKRIRVNAVAPGPIWTPLIPATLGISYDEFGGGSLDRPGEVYELAPAYVYLASDDSSYVTGQTIHVNGGTIVNG</sequence>
<keyword evidence="5" id="KW-1185">Reference proteome</keyword>
<evidence type="ECO:0000313" key="4">
    <source>
        <dbReference type="EMBL" id="PRY75174.1"/>
    </source>
</evidence>
<proteinExistence type="inferred from homology"/>
<dbReference type="InterPro" id="IPR002347">
    <property type="entry name" value="SDR_fam"/>
</dbReference>
<protein>
    <submittedName>
        <fullName evidence="4">NAD(P)-dependent dehydrogenase (Short-subunit alcohol dehydrogenase family)</fullName>
    </submittedName>
</protein>
<dbReference type="SUPFAM" id="SSF51735">
    <property type="entry name" value="NAD(P)-binding Rossmann-fold domains"/>
    <property type="match status" value="1"/>
</dbReference>
<dbReference type="OrthoDB" id="9805904at2"/>
<dbReference type="FunFam" id="3.40.50.720:FF:000084">
    <property type="entry name" value="Short-chain dehydrogenase reductase"/>
    <property type="match status" value="1"/>
</dbReference>
<dbReference type="GO" id="GO:0016614">
    <property type="term" value="F:oxidoreductase activity, acting on CH-OH group of donors"/>
    <property type="evidence" value="ECO:0007669"/>
    <property type="project" value="UniProtKB-ARBA"/>
</dbReference>
<evidence type="ECO:0000256" key="2">
    <source>
        <dbReference type="ARBA" id="ARBA00023002"/>
    </source>
</evidence>
<dbReference type="Proteomes" id="UP000238205">
    <property type="component" value="Unassembled WGS sequence"/>
</dbReference>
<evidence type="ECO:0000313" key="5">
    <source>
        <dbReference type="Proteomes" id="UP000238205"/>
    </source>
</evidence>
<evidence type="ECO:0000256" key="1">
    <source>
        <dbReference type="ARBA" id="ARBA00006484"/>
    </source>
</evidence>
<comment type="caution">
    <text evidence="4">The sequence shown here is derived from an EMBL/GenBank/DDBJ whole genome shotgun (WGS) entry which is preliminary data.</text>
</comment>
<dbReference type="PANTHER" id="PTHR48107:SF16">
    <property type="entry name" value="NADPH-DEPENDENT ALDEHYDE REDUCTASE 1, CHLOROPLASTIC"/>
    <property type="match status" value="1"/>
</dbReference>
<dbReference type="PANTHER" id="PTHR48107">
    <property type="entry name" value="NADPH-DEPENDENT ALDEHYDE REDUCTASE-LIKE PROTEIN, CHLOROPLASTIC-RELATED"/>
    <property type="match status" value="1"/>
</dbReference>
<name>A0A2T0VUP6_9LACT</name>
<dbReference type="AlphaFoldDB" id="A0A2T0VUP6"/>
<dbReference type="RefSeq" id="WP_106196080.1">
    <property type="nucleotide sequence ID" value="NZ_PVTO01000036.1"/>
</dbReference>
<dbReference type="PRINTS" id="PR00081">
    <property type="entry name" value="GDHRDH"/>
</dbReference>
<dbReference type="Gene3D" id="3.40.50.720">
    <property type="entry name" value="NAD(P)-binding Rossmann-like Domain"/>
    <property type="match status" value="1"/>
</dbReference>
<dbReference type="GO" id="GO:0008206">
    <property type="term" value="P:bile acid metabolic process"/>
    <property type="evidence" value="ECO:0007669"/>
    <property type="project" value="UniProtKB-ARBA"/>
</dbReference>
<evidence type="ECO:0000256" key="3">
    <source>
        <dbReference type="SAM" id="MobiDB-lite"/>
    </source>
</evidence>
<keyword evidence="2" id="KW-0560">Oxidoreductase</keyword>
<accession>A0A2T0VUP6</accession>
<reference evidence="4 5" key="1">
    <citation type="submission" date="2018-03" db="EMBL/GenBank/DDBJ databases">
        <title>Genomic Encyclopedia of Archaeal and Bacterial Type Strains, Phase II (KMG-II): from individual species to whole genera.</title>
        <authorList>
            <person name="Goeker M."/>
        </authorList>
    </citation>
    <scope>NUCLEOTIDE SEQUENCE [LARGE SCALE GENOMIC DNA]</scope>
    <source>
        <strain evidence="4 5">DSM 13175</strain>
    </source>
</reference>
<feature type="compositionally biased region" description="Basic and acidic residues" evidence="3">
    <location>
        <begin position="1"/>
        <end position="37"/>
    </location>
</feature>
<gene>
    <name evidence="4" type="ORF">CLV38_1365</name>
</gene>
<dbReference type="InterPro" id="IPR036291">
    <property type="entry name" value="NAD(P)-bd_dom_sf"/>
</dbReference>
<feature type="region of interest" description="Disordered" evidence="3">
    <location>
        <begin position="1"/>
        <end position="43"/>
    </location>
</feature>
<organism evidence="4 5">
    <name type="scientific">Alkalibacterium olivapovliticus</name>
    <dbReference type="NCBI Taxonomy" id="99907"/>
    <lineage>
        <taxon>Bacteria</taxon>
        <taxon>Bacillati</taxon>
        <taxon>Bacillota</taxon>
        <taxon>Bacilli</taxon>
        <taxon>Lactobacillales</taxon>
        <taxon>Carnobacteriaceae</taxon>
        <taxon>Alkalibacterium</taxon>
    </lineage>
</organism>
<dbReference type="Pfam" id="PF13561">
    <property type="entry name" value="adh_short_C2"/>
    <property type="match status" value="1"/>
</dbReference>
<comment type="similarity">
    <text evidence="1">Belongs to the short-chain dehydrogenases/reductases (SDR) family.</text>
</comment>
<dbReference type="PRINTS" id="PR00080">
    <property type="entry name" value="SDRFAMILY"/>
</dbReference>
<dbReference type="EMBL" id="PVTO01000036">
    <property type="protein sequence ID" value="PRY75174.1"/>
    <property type="molecule type" value="Genomic_DNA"/>
</dbReference>